<dbReference type="AlphaFoldDB" id="A0A239WXX1"/>
<evidence type="ECO:0000313" key="3">
    <source>
        <dbReference type="Proteomes" id="UP000215332"/>
    </source>
</evidence>
<dbReference type="RefSeq" id="WP_036957462.1">
    <property type="nucleotide sequence ID" value="NZ_LT906441.1"/>
</dbReference>
<gene>
    <name evidence="2" type="ORF">SAMEA4412665_01735</name>
</gene>
<dbReference type="eggNOG" id="COG5011">
    <property type="taxonomic scope" value="Bacteria"/>
</dbReference>
<dbReference type="NCBIfam" id="TIGR03936">
    <property type="entry name" value="sam_1_link_chp"/>
    <property type="match status" value="1"/>
</dbReference>
<dbReference type="Pfam" id="PF10105">
    <property type="entry name" value="DUF2344"/>
    <property type="match status" value="1"/>
</dbReference>
<evidence type="ECO:0000259" key="1">
    <source>
        <dbReference type="Pfam" id="PF10105"/>
    </source>
</evidence>
<dbReference type="InterPro" id="IPR018768">
    <property type="entry name" value="DUF2344"/>
</dbReference>
<accession>A0A239WXX1</accession>
<reference evidence="2 3" key="1">
    <citation type="submission" date="2017-06" db="EMBL/GenBank/DDBJ databases">
        <authorList>
            <consortium name="Pathogen Informatics"/>
        </authorList>
    </citation>
    <scope>NUCLEOTIDE SEQUENCE [LARGE SCALE GENOMIC DNA]</scope>
    <source>
        <strain evidence="2 3">NCTC11865</strain>
    </source>
</reference>
<evidence type="ECO:0000313" key="2">
    <source>
        <dbReference type="EMBL" id="SNV39277.1"/>
    </source>
</evidence>
<protein>
    <submittedName>
        <fullName evidence="2">Uncharacterized protein conserved in bacteria</fullName>
    </submittedName>
</protein>
<dbReference type="Proteomes" id="UP000215332">
    <property type="component" value="Chromosome 1"/>
</dbReference>
<proteinExistence type="predicted"/>
<dbReference type="KEGG" id="cgrn:4412665_01735"/>
<organism evidence="2 3">
    <name type="scientific">Cutibacterium granulosum</name>
    <dbReference type="NCBI Taxonomy" id="33011"/>
    <lineage>
        <taxon>Bacteria</taxon>
        <taxon>Bacillati</taxon>
        <taxon>Actinomycetota</taxon>
        <taxon>Actinomycetes</taxon>
        <taxon>Propionibacteriales</taxon>
        <taxon>Propionibacteriaceae</taxon>
        <taxon>Cutibacterium</taxon>
    </lineage>
</organism>
<sequence length="254" mass="28256">MAHRNQRQPEQLAPPVQRMRLRYAKRSVARFTSHRDFARSFERVLLRARIPMALSSGFNPHPRISYANASPTGAASEAEYLEIALWEVCDPEMVKDALNAEMPTGMEVLEVVESDRVAWTEVLTASAWTVHVPHSTDPAAVSSAVDALLASPTWVVQRMTKSGLRDFDVRGALIGLGADGDLVRMMIRHQTPLVRPDDVMGALESQIDGFDRQECLFTRLYQGRVGLLEDGTADERGLKTALIDAFDGRAVQVW</sequence>
<feature type="domain" description="DUF2344" evidence="1">
    <location>
        <begin position="18"/>
        <end position="196"/>
    </location>
</feature>
<dbReference type="EMBL" id="LT906441">
    <property type="protein sequence ID" value="SNV39277.1"/>
    <property type="molecule type" value="Genomic_DNA"/>
</dbReference>
<name>A0A239WXX1_9ACTN</name>